<comment type="caution">
    <text evidence="3">The sequence shown here is derived from an EMBL/GenBank/DDBJ whole genome shotgun (WGS) entry which is preliminary data.</text>
</comment>
<dbReference type="Proteomes" id="UP000264702">
    <property type="component" value="Unassembled WGS sequence"/>
</dbReference>
<feature type="domain" description="Mce/MlaD" evidence="2">
    <location>
        <begin position="43"/>
        <end position="122"/>
    </location>
</feature>
<dbReference type="PANTHER" id="PTHR33371">
    <property type="entry name" value="INTERMEMBRANE PHOSPHOLIPID TRANSPORT SYSTEM BINDING PROTEIN MLAD-RELATED"/>
    <property type="match status" value="1"/>
</dbReference>
<feature type="transmembrane region" description="Helical" evidence="1">
    <location>
        <begin position="12"/>
        <end position="32"/>
    </location>
</feature>
<gene>
    <name evidence="3" type="ORF">D0Y96_09825</name>
</gene>
<dbReference type="AlphaFoldDB" id="A0A372IPW1"/>
<evidence type="ECO:0000313" key="4">
    <source>
        <dbReference type="Proteomes" id="UP000264702"/>
    </source>
</evidence>
<keyword evidence="1" id="KW-0812">Transmembrane</keyword>
<evidence type="ECO:0000313" key="3">
    <source>
        <dbReference type="EMBL" id="RFU17002.1"/>
    </source>
</evidence>
<proteinExistence type="predicted"/>
<dbReference type="OrthoDB" id="9798731at2"/>
<keyword evidence="1" id="KW-1133">Transmembrane helix</keyword>
<keyword evidence="1" id="KW-0472">Membrane</keyword>
<organism evidence="3 4">
    <name type="scientific">Paracidobacterium acidisoli</name>
    <dbReference type="NCBI Taxonomy" id="2303751"/>
    <lineage>
        <taxon>Bacteria</taxon>
        <taxon>Pseudomonadati</taxon>
        <taxon>Acidobacteriota</taxon>
        <taxon>Terriglobia</taxon>
        <taxon>Terriglobales</taxon>
        <taxon>Acidobacteriaceae</taxon>
        <taxon>Paracidobacterium</taxon>
    </lineage>
</organism>
<evidence type="ECO:0000259" key="2">
    <source>
        <dbReference type="Pfam" id="PF02470"/>
    </source>
</evidence>
<dbReference type="PANTHER" id="PTHR33371:SF4">
    <property type="entry name" value="INTERMEMBRANE PHOSPHOLIPID TRANSPORT SYSTEM BINDING PROTEIN MLAD"/>
    <property type="match status" value="1"/>
</dbReference>
<evidence type="ECO:0000256" key="1">
    <source>
        <dbReference type="SAM" id="Phobius"/>
    </source>
</evidence>
<accession>A0A372IPW1</accession>
<keyword evidence="4" id="KW-1185">Reference proteome</keyword>
<dbReference type="InterPro" id="IPR052336">
    <property type="entry name" value="MlaD_Phospholipid_Transporter"/>
</dbReference>
<dbReference type="EMBL" id="QVQT01000003">
    <property type="protein sequence ID" value="RFU17002.1"/>
    <property type="molecule type" value="Genomic_DNA"/>
</dbReference>
<sequence>MPGQQEVRWSQLKVGVLVLVAIFALLALIFLMTGTTGGFFTGKVTLHSYFENSAGLKIGAPVNLEGVTVGNVRSIRIVASHSPTPVEVVMKINKKYAAAIREDSTADLDTIGVLGDTVVDITSKFKSGSPVRDGDELHTTETPNLSDVIKSSQGTIEQLNVILAKVNSLVDALNNGKGSIGMLINDPTLYKKAVGTFDQLQSLVDQISNGKGSIGKLVSDDTLYNRANETIGKLDDIATRLDSGQGTVGKLMKDDTLYNNLRQSTENLNKLLAGINEGKGGLGLLAKDPQFAQKLNDTVTHLDSILNGVDSGQGTLGQLMKNRDLYDHSDEMIRNTNQLILAVRKDPKKYLTIHLKIF</sequence>
<name>A0A372IPW1_9BACT</name>
<protein>
    <submittedName>
        <fullName evidence="3">MCE family protein</fullName>
    </submittedName>
</protein>
<dbReference type="InterPro" id="IPR003399">
    <property type="entry name" value="Mce/MlaD"/>
</dbReference>
<reference evidence="3 4" key="1">
    <citation type="submission" date="2018-08" db="EMBL/GenBank/DDBJ databases">
        <title>Acidipila sp. 4G-K13, an acidobacterium isolated from forest soil.</title>
        <authorList>
            <person name="Gao Z.-H."/>
            <person name="Qiu L.-H."/>
        </authorList>
    </citation>
    <scope>NUCLEOTIDE SEQUENCE [LARGE SCALE GENOMIC DNA]</scope>
    <source>
        <strain evidence="3 4">4G-K13</strain>
    </source>
</reference>
<dbReference type="Pfam" id="PF02470">
    <property type="entry name" value="MlaD"/>
    <property type="match status" value="1"/>
</dbReference>